<dbReference type="EMBL" id="HACG01010101">
    <property type="protein sequence ID" value="CEK56966.1"/>
    <property type="molecule type" value="Transcribed_RNA"/>
</dbReference>
<feature type="compositionally biased region" description="Acidic residues" evidence="1">
    <location>
        <begin position="118"/>
        <end position="127"/>
    </location>
</feature>
<organism evidence="2">
    <name type="scientific">Arion vulgaris</name>
    <dbReference type="NCBI Taxonomy" id="1028688"/>
    <lineage>
        <taxon>Eukaryota</taxon>
        <taxon>Metazoa</taxon>
        <taxon>Spiralia</taxon>
        <taxon>Lophotrochozoa</taxon>
        <taxon>Mollusca</taxon>
        <taxon>Gastropoda</taxon>
        <taxon>Heterobranchia</taxon>
        <taxon>Euthyneura</taxon>
        <taxon>Panpulmonata</taxon>
        <taxon>Eupulmonata</taxon>
        <taxon>Stylommatophora</taxon>
        <taxon>Helicina</taxon>
        <taxon>Arionoidea</taxon>
        <taxon>Arionidae</taxon>
        <taxon>Arion</taxon>
    </lineage>
</organism>
<feature type="region of interest" description="Disordered" evidence="1">
    <location>
        <begin position="110"/>
        <end position="196"/>
    </location>
</feature>
<dbReference type="AlphaFoldDB" id="A0A0B6YMI1"/>
<name>A0A0B6YMI1_9EUPU</name>
<feature type="compositionally biased region" description="Polar residues" evidence="1">
    <location>
        <begin position="162"/>
        <end position="171"/>
    </location>
</feature>
<feature type="non-terminal residue" evidence="2">
    <location>
        <position position="241"/>
    </location>
</feature>
<feature type="compositionally biased region" description="Basic and acidic residues" evidence="1">
    <location>
        <begin position="172"/>
        <end position="196"/>
    </location>
</feature>
<gene>
    <name evidence="2" type="primary">ORF28959</name>
</gene>
<evidence type="ECO:0000313" key="2">
    <source>
        <dbReference type="EMBL" id="CEK56966.1"/>
    </source>
</evidence>
<sequence length="241" mass="26830">KNQTSAVQHGGVQEAAKQNSHEKKSGLNHTSNSAVVTFASKDELYSEIRQHILRGGLQSKKKEMNALMNKDRNKGHHSCNQENQSDVSSDNDVLDLTASVNAAMATWGGSTMDNLENITDDDDESGQDESHSTVVEEDDNDDNGSMSQYTDVKKSPRKSNIRRVSQEQQGWESRHKSVEKQHDDTVSDRQATDSHRSIEDRLVSLTAAVNTLLDKSKTRLNVPVNQEQTQCNWGEHSPAMQ</sequence>
<accession>A0A0B6YMI1</accession>
<protein>
    <submittedName>
        <fullName evidence="2">Uncharacterized protein</fullName>
    </submittedName>
</protein>
<feature type="non-terminal residue" evidence="2">
    <location>
        <position position="1"/>
    </location>
</feature>
<reference evidence="2" key="1">
    <citation type="submission" date="2014-12" db="EMBL/GenBank/DDBJ databases">
        <title>Insight into the proteome of Arion vulgaris.</title>
        <authorList>
            <person name="Aradska J."/>
            <person name="Bulat T."/>
            <person name="Smidak R."/>
            <person name="Sarate P."/>
            <person name="Gangsoo J."/>
            <person name="Sialana F."/>
            <person name="Bilban M."/>
            <person name="Lubec G."/>
        </authorList>
    </citation>
    <scope>NUCLEOTIDE SEQUENCE</scope>
    <source>
        <tissue evidence="2">Skin</tissue>
    </source>
</reference>
<evidence type="ECO:0000256" key="1">
    <source>
        <dbReference type="SAM" id="MobiDB-lite"/>
    </source>
</evidence>
<feature type="region of interest" description="Disordered" evidence="1">
    <location>
        <begin position="71"/>
        <end position="90"/>
    </location>
</feature>
<feature type="compositionally biased region" description="Low complexity" evidence="1">
    <location>
        <begin position="80"/>
        <end position="90"/>
    </location>
</feature>
<feature type="region of interest" description="Disordered" evidence="1">
    <location>
        <begin position="1"/>
        <end position="34"/>
    </location>
</feature>
<proteinExistence type="predicted"/>